<name>A0AA35WJI7_GEOBA</name>
<dbReference type="InterPro" id="IPR029006">
    <property type="entry name" value="ADF-H/Gelsolin-like_dom_sf"/>
</dbReference>
<dbReference type="Gene3D" id="1.10.950.10">
    <property type="entry name" value="Villin headpiece domain"/>
    <property type="match status" value="1"/>
</dbReference>
<dbReference type="Proteomes" id="UP001174909">
    <property type="component" value="Unassembled WGS sequence"/>
</dbReference>
<dbReference type="PANTHER" id="PTHR11977">
    <property type="entry name" value="VILLIN"/>
    <property type="match status" value="1"/>
</dbReference>
<evidence type="ECO:0000313" key="3">
    <source>
        <dbReference type="Proteomes" id="UP001174909"/>
    </source>
</evidence>
<dbReference type="InterPro" id="IPR036886">
    <property type="entry name" value="Villin_headpiece_dom_sf"/>
</dbReference>
<dbReference type="SUPFAM" id="SSF55753">
    <property type="entry name" value="Actin depolymerizing proteins"/>
    <property type="match status" value="2"/>
</dbReference>
<comment type="caution">
    <text evidence="2">The sequence shown here is derived from an EMBL/GenBank/DDBJ whole genome shotgun (WGS) entry which is preliminary data.</text>
</comment>
<organism evidence="2 3">
    <name type="scientific">Geodia barretti</name>
    <name type="common">Barrett's horny sponge</name>
    <dbReference type="NCBI Taxonomy" id="519541"/>
    <lineage>
        <taxon>Eukaryota</taxon>
        <taxon>Metazoa</taxon>
        <taxon>Porifera</taxon>
        <taxon>Demospongiae</taxon>
        <taxon>Heteroscleromorpha</taxon>
        <taxon>Tetractinellida</taxon>
        <taxon>Astrophorina</taxon>
        <taxon>Geodiidae</taxon>
        <taxon>Geodia</taxon>
    </lineage>
</organism>
<dbReference type="GO" id="GO:0008154">
    <property type="term" value="P:actin polymerization or depolymerization"/>
    <property type="evidence" value="ECO:0007669"/>
    <property type="project" value="TreeGrafter"/>
</dbReference>
<dbReference type="GO" id="GO:0005737">
    <property type="term" value="C:cytoplasm"/>
    <property type="evidence" value="ECO:0007669"/>
    <property type="project" value="TreeGrafter"/>
</dbReference>
<dbReference type="InterPro" id="IPR007122">
    <property type="entry name" value="Villin/Gelsolin"/>
</dbReference>
<dbReference type="SMART" id="SM00153">
    <property type="entry name" value="VHP"/>
    <property type="match status" value="1"/>
</dbReference>
<dbReference type="PANTHER" id="PTHR11977:SF45">
    <property type="entry name" value="SUPERVILLIN"/>
    <property type="match status" value="1"/>
</dbReference>
<dbReference type="Gene3D" id="3.40.20.10">
    <property type="entry name" value="Severin"/>
    <property type="match status" value="2"/>
</dbReference>
<evidence type="ECO:0000259" key="1">
    <source>
        <dbReference type="PROSITE" id="PS51089"/>
    </source>
</evidence>
<dbReference type="PROSITE" id="PS51089">
    <property type="entry name" value="HP"/>
    <property type="match status" value="1"/>
</dbReference>
<proteinExistence type="predicted"/>
<dbReference type="AlphaFoldDB" id="A0AA35WJI7"/>
<dbReference type="SUPFAM" id="SSF47050">
    <property type="entry name" value="VHP, Villin headpiece domain"/>
    <property type="match status" value="1"/>
</dbReference>
<dbReference type="GO" id="GO:0015629">
    <property type="term" value="C:actin cytoskeleton"/>
    <property type="evidence" value="ECO:0007669"/>
    <property type="project" value="TreeGrafter"/>
</dbReference>
<dbReference type="Pfam" id="PF02209">
    <property type="entry name" value="VHP"/>
    <property type="match status" value="1"/>
</dbReference>
<dbReference type="EMBL" id="CASHTH010002031">
    <property type="protein sequence ID" value="CAI8023798.1"/>
    <property type="molecule type" value="Genomic_DNA"/>
</dbReference>
<accession>A0AA35WJI7</accession>
<gene>
    <name evidence="2" type="ORF">GBAR_LOCUS13893</name>
</gene>
<protein>
    <submittedName>
        <fullName evidence="2">Supervillin</fullName>
    </submittedName>
</protein>
<sequence length="345" mass="40234">MSFKSPARPVRLFLVRGQMRTEACLVEIDPEHWPLAKFFRSRGCYVVYDSPGNKIYLWKGCRITATLRKVSHTAARLLKRRLKADLVMVEEGHEPKDMCALIGDKTCYDSLLNDTRLMDFTPRLFELSSTTGEFVASEVVYPARDSEVEATPFLQTEIYTTSQPAMFLLDAYKTVYVWLGWWPQERRDWSIMRETNITTGSAHARWLRDKKLALETAQLYAKASTETRKHQPKTYMIHAGTEPDHFVHLFPFWKPNAKVQELQCKGRKPIPQRIDVEQELLKYSRTQFSLKELQARPLPEGVDPARLETYISDEEFKAVFGITREQFQRFPVWKQTDIKKVNGLF</sequence>
<evidence type="ECO:0000313" key="2">
    <source>
        <dbReference type="EMBL" id="CAI8023798.1"/>
    </source>
</evidence>
<dbReference type="InterPro" id="IPR003128">
    <property type="entry name" value="Villin_headpiece"/>
</dbReference>
<keyword evidence="3" id="KW-1185">Reference proteome</keyword>
<dbReference type="GO" id="GO:0051014">
    <property type="term" value="P:actin filament severing"/>
    <property type="evidence" value="ECO:0007669"/>
    <property type="project" value="TreeGrafter"/>
</dbReference>
<feature type="domain" description="HP" evidence="1">
    <location>
        <begin position="282"/>
        <end position="345"/>
    </location>
</feature>
<dbReference type="GO" id="GO:0005546">
    <property type="term" value="F:phosphatidylinositol-4,5-bisphosphate binding"/>
    <property type="evidence" value="ECO:0007669"/>
    <property type="project" value="TreeGrafter"/>
</dbReference>
<dbReference type="GO" id="GO:0051016">
    <property type="term" value="P:barbed-end actin filament capping"/>
    <property type="evidence" value="ECO:0007669"/>
    <property type="project" value="TreeGrafter"/>
</dbReference>
<dbReference type="GO" id="GO:0051015">
    <property type="term" value="F:actin filament binding"/>
    <property type="evidence" value="ECO:0007669"/>
    <property type="project" value="InterPro"/>
</dbReference>
<reference evidence="2" key="1">
    <citation type="submission" date="2023-03" db="EMBL/GenBank/DDBJ databases">
        <authorList>
            <person name="Steffen K."/>
            <person name="Cardenas P."/>
        </authorList>
    </citation>
    <scope>NUCLEOTIDE SEQUENCE</scope>
</reference>